<dbReference type="EMBL" id="JAMZIH010007305">
    <property type="protein sequence ID" value="KAJ1673161.1"/>
    <property type="molecule type" value="Genomic_DNA"/>
</dbReference>
<reference evidence="1" key="1">
    <citation type="submission" date="2022-06" db="EMBL/GenBank/DDBJ databases">
        <title>Phylogenomic reconstructions and comparative analyses of Kickxellomycotina fungi.</title>
        <authorList>
            <person name="Reynolds N.K."/>
            <person name="Stajich J.E."/>
            <person name="Barry K."/>
            <person name="Grigoriev I.V."/>
            <person name="Crous P."/>
            <person name="Smith M.E."/>
        </authorList>
    </citation>
    <scope>NUCLEOTIDE SEQUENCE</scope>
    <source>
        <strain evidence="1">RSA 2271</strain>
    </source>
</reference>
<dbReference type="Proteomes" id="UP001145114">
    <property type="component" value="Unassembled WGS sequence"/>
</dbReference>
<gene>
    <name evidence="1" type="ORF">EV182_005773</name>
</gene>
<evidence type="ECO:0000313" key="2">
    <source>
        <dbReference type="Proteomes" id="UP001145114"/>
    </source>
</evidence>
<feature type="non-terminal residue" evidence="1">
    <location>
        <position position="461"/>
    </location>
</feature>
<accession>A0ACC1HA54</accession>
<evidence type="ECO:0000313" key="1">
    <source>
        <dbReference type="EMBL" id="KAJ1673161.1"/>
    </source>
</evidence>
<protein>
    <submittedName>
        <fullName evidence="1">Uncharacterized protein</fullName>
    </submittedName>
</protein>
<feature type="non-terminal residue" evidence="1">
    <location>
        <position position="1"/>
    </location>
</feature>
<name>A0ACC1HA54_9FUNG</name>
<organism evidence="1 2">
    <name type="scientific">Spiromyces aspiralis</name>
    <dbReference type="NCBI Taxonomy" id="68401"/>
    <lineage>
        <taxon>Eukaryota</taxon>
        <taxon>Fungi</taxon>
        <taxon>Fungi incertae sedis</taxon>
        <taxon>Zoopagomycota</taxon>
        <taxon>Kickxellomycotina</taxon>
        <taxon>Kickxellomycetes</taxon>
        <taxon>Kickxellales</taxon>
        <taxon>Kickxellaceae</taxon>
        <taxon>Spiromyces</taxon>
    </lineage>
</organism>
<sequence>NGNGVDDSSSSSNIRAANFASASSLPKSINMGRVMVFKMQFEQRSNSSSSLSDESGVFGALRNSRGSSIVSGLSSSSTASLTKSKDSDHAGPSPTSSPARYRPGSALSIPAREPDCLEQRPKRDVGRHNNDASSPMHSLNASTSSAYSPRKLTPVSPCLSSKEQPGTSSAFTPNRSRRRQSTTLKYIQNSGIVQGRVQQLITATSPTTPTRLPKSTDATTSTAVTMARRSGRLSLADKPMPLSFDDYREDSSELDPPKTAEMSATVSVSSDSTHTTIDMYELLEANSLMSQGQDRPDSPGNIAPSRGLQSCFGRAILDKEAMEPGRDDKARRSIGLSALPQPIMSYQDGIADNRDHPEAYYHHYHHPQASDTSSGLAEYTHGHGSQHIGGAHMNSRHGEGKRQDATSTSDGSHLHLHRGSDSAASVSSASASPPHRPFSPKSLSASPTKTGAGKAETFDPS</sequence>
<proteinExistence type="predicted"/>
<comment type="caution">
    <text evidence="1">The sequence shown here is derived from an EMBL/GenBank/DDBJ whole genome shotgun (WGS) entry which is preliminary data.</text>
</comment>
<keyword evidence="2" id="KW-1185">Reference proteome</keyword>